<dbReference type="InterPro" id="IPR053109">
    <property type="entry name" value="Ser/Thr-Kinase-Related"/>
</dbReference>
<name>A0A8H4J7K2_9PEZI</name>
<evidence type="ECO:0000256" key="2">
    <source>
        <dbReference type="SAM" id="MobiDB-lite"/>
    </source>
</evidence>
<evidence type="ECO:0000256" key="1">
    <source>
        <dbReference type="SAM" id="Coils"/>
    </source>
</evidence>
<organism evidence="3 4">
    <name type="scientific">Botryosphaeria dothidea</name>
    <dbReference type="NCBI Taxonomy" id="55169"/>
    <lineage>
        <taxon>Eukaryota</taxon>
        <taxon>Fungi</taxon>
        <taxon>Dikarya</taxon>
        <taxon>Ascomycota</taxon>
        <taxon>Pezizomycotina</taxon>
        <taxon>Dothideomycetes</taxon>
        <taxon>Dothideomycetes incertae sedis</taxon>
        <taxon>Botryosphaeriales</taxon>
        <taxon>Botryosphaeriaceae</taxon>
        <taxon>Botryosphaeria</taxon>
    </lineage>
</organism>
<keyword evidence="1" id="KW-0175">Coiled coil</keyword>
<feature type="region of interest" description="Disordered" evidence="2">
    <location>
        <begin position="1"/>
        <end position="21"/>
    </location>
</feature>
<feature type="compositionally biased region" description="Polar residues" evidence="2">
    <location>
        <begin position="508"/>
        <end position="519"/>
    </location>
</feature>
<feature type="compositionally biased region" description="Basic and acidic residues" evidence="2">
    <location>
        <begin position="221"/>
        <end position="247"/>
    </location>
</feature>
<dbReference type="PANTHER" id="PTHR31534:SF3">
    <property type="entry name" value="HPC2-RELATED DOMAIN-CONTAINING PROTEIN"/>
    <property type="match status" value="1"/>
</dbReference>
<feature type="compositionally biased region" description="Polar residues" evidence="2">
    <location>
        <begin position="69"/>
        <end position="98"/>
    </location>
</feature>
<dbReference type="PANTHER" id="PTHR31534">
    <property type="entry name" value="ATAXIN 7, ISOFORM A"/>
    <property type="match status" value="1"/>
</dbReference>
<feature type="compositionally biased region" description="Polar residues" evidence="2">
    <location>
        <begin position="198"/>
        <end position="214"/>
    </location>
</feature>
<evidence type="ECO:0000313" key="4">
    <source>
        <dbReference type="Proteomes" id="UP000572817"/>
    </source>
</evidence>
<keyword evidence="4" id="KW-1185">Reference proteome</keyword>
<dbReference type="AlphaFoldDB" id="A0A8H4J7K2"/>
<dbReference type="OrthoDB" id="422086at2759"/>
<protein>
    <submittedName>
        <fullName evidence="3">Uncharacterized protein</fullName>
    </submittedName>
</protein>
<proteinExistence type="predicted"/>
<feature type="region of interest" description="Disordered" evidence="2">
    <location>
        <begin position="503"/>
        <end position="523"/>
    </location>
</feature>
<dbReference type="EMBL" id="WWBZ02000001">
    <property type="protein sequence ID" value="KAF4314069.1"/>
    <property type="molecule type" value="Genomic_DNA"/>
</dbReference>
<feature type="region of interest" description="Disordered" evidence="2">
    <location>
        <begin position="175"/>
        <end position="271"/>
    </location>
</feature>
<evidence type="ECO:0000313" key="3">
    <source>
        <dbReference type="EMBL" id="KAF4314069.1"/>
    </source>
</evidence>
<feature type="compositionally biased region" description="Low complexity" evidence="2">
    <location>
        <begin position="140"/>
        <end position="153"/>
    </location>
</feature>
<dbReference type="Proteomes" id="UP000572817">
    <property type="component" value="Unassembled WGS sequence"/>
</dbReference>
<sequence length="792" mass="88528">MDGQTRDGKAAANTPEGENLSSYLHRIKFSLDSVERSPHKPFSASLTGAPTDRLTLGSFKPFSLPPLQDKTNLSQPTKVLSDSPKSSVNVPGRTSSRTNGHRDASGSAASLPIGSDSTRDIRPQANSLRVGKGQQADSISNPPSSSSTSTNSTGKLHELPVYALPQTLRASSIGATMAPGIPNDNSGLGWSKYAPPGQDQQNSNAKPDLNQRTAETIARQADIDARLSKLRSRRDPTTEKRDEEHRQHLMAAQKAAAEEHARLKAKKKAEEEAAYLEAERREVEKKDLERIERERQEAERLRREEEEAERLKREQEEAERLKREQEEAERIKREQEEAKRLEAERIEADRIKKEKEDAAEAALRAMLLEKVDQMEEDGLTKTQARQLDLQKNIEEATIRHQDVLVKINGKESQLNEAQETLERIQKEYQELKDTESTINAQIDAGNKKCFELQNESEMVMERAANMRKKVEDKSIRSIDMLDALHAPDSDDQAHQHAEDVPQYGKTVFGNNSPAKSTEVSMEGTEVLSEAAADLKSTEVNLGDNGDDEDSIQAKQMDSKPAATKENGVENFGTKKAPAHRKEASDVKNLENQLKFEEWPIQEARPFGGAQKRLVKVTNLPITSTVASIQALIWGGRIEKIDYSPGNSFAWVLFMRGEDCEKYFTATANGINYPDDPNRVVWVEMGDPVTVNEKLRGFYDAGHTRCVRAVGADEDWGQMALTKLASAKNRKLERIVNGANPKGLRVVEFRFTNITDAAYFKAELQNDIDWEHCNIYFGTDPCETHNDVHLGLN</sequence>
<feature type="region of interest" description="Disordered" evidence="2">
    <location>
        <begin position="294"/>
        <end position="337"/>
    </location>
</feature>
<reference evidence="3" key="1">
    <citation type="submission" date="2020-04" db="EMBL/GenBank/DDBJ databases">
        <title>Genome Assembly and Annotation of Botryosphaeria dothidea sdau 11-99, a Latent Pathogen of Apple Fruit Ring Rot in China.</title>
        <authorList>
            <person name="Yu C."/>
            <person name="Diao Y."/>
            <person name="Lu Q."/>
            <person name="Zhao J."/>
            <person name="Cui S."/>
            <person name="Peng C."/>
            <person name="He B."/>
            <person name="Liu H."/>
        </authorList>
    </citation>
    <scope>NUCLEOTIDE SEQUENCE [LARGE SCALE GENOMIC DNA]</scope>
    <source>
        <strain evidence="3">Sdau11-99</strain>
    </source>
</reference>
<gene>
    <name evidence="3" type="ORF">GTA08_BOTSDO00554</name>
</gene>
<comment type="caution">
    <text evidence="3">The sequence shown here is derived from an EMBL/GenBank/DDBJ whole genome shotgun (WGS) entry which is preliminary data.</text>
</comment>
<feature type="region of interest" description="Disordered" evidence="2">
    <location>
        <begin position="34"/>
        <end position="160"/>
    </location>
</feature>
<feature type="coiled-coil region" evidence="1">
    <location>
        <begin position="407"/>
        <end position="441"/>
    </location>
</feature>
<accession>A0A8H4J7K2</accession>